<evidence type="ECO:0000256" key="8">
    <source>
        <dbReference type="SAM" id="MobiDB-lite"/>
    </source>
</evidence>
<dbReference type="KEGG" id="nnu:104594163"/>
<keyword evidence="3" id="KW-0808">Transferase</keyword>
<gene>
    <name evidence="11" type="primary">LOC104594163</name>
</gene>
<evidence type="ECO:0000313" key="11">
    <source>
        <dbReference type="RefSeq" id="XP_010252640.1"/>
    </source>
</evidence>
<feature type="transmembrane region" description="Helical" evidence="9">
    <location>
        <begin position="166"/>
        <end position="192"/>
    </location>
</feature>
<dbReference type="InterPro" id="IPR044851">
    <property type="entry name" value="Wax_synthase"/>
</dbReference>
<dbReference type="STRING" id="4432.A0A1U7ZVX5"/>
<dbReference type="FunCoup" id="A0A1U7ZVX5">
    <property type="interactions" value="1"/>
</dbReference>
<organism evidence="10 11">
    <name type="scientific">Nelumbo nucifera</name>
    <name type="common">Sacred lotus</name>
    <dbReference type="NCBI Taxonomy" id="4432"/>
    <lineage>
        <taxon>Eukaryota</taxon>
        <taxon>Viridiplantae</taxon>
        <taxon>Streptophyta</taxon>
        <taxon>Embryophyta</taxon>
        <taxon>Tracheophyta</taxon>
        <taxon>Spermatophyta</taxon>
        <taxon>Magnoliopsida</taxon>
        <taxon>Proteales</taxon>
        <taxon>Nelumbonaceae</taxon>
        <taxon>Nelumbo</taxon>
    </lineage>
</organism>
<evidence type="ECO:0000256" key="4">
    <source>
        <dbReference type="ARBA" id="ARBA00022692"/>
    </source>
</evidence>
<dbReference type="GO" id="GO:0016020">
    <property type="term" value="C:membrane"/>
    <property type="evidence" value="ECO:0007669"/>
    <property type="project" value="UniProtKB-SubCell"/>
</dbReference>
<proteinExistence type="inferred from homology"/>
<dbReference type="PANTHER" id="PTHR31595">
    <property type="entry name" value="LONG-CHAIN-ALCOHOL O-FATTY-ACYLTRANSFERASE 3-RELATED"/>
    <property type="match status" value="1"/>
</dbReference>
<dbReference type="Proteomes" id="UP000189703">
    <property type="component" value="Unplaced"/>
</dbReference>
<reference evidence="11" key="1">
    <citation type="submission" date="2025-08" db="UniProtKB">
        <authorList>
            <consortium name="RefSeq"/>
        </authorList>
    </citation>
    <scope>IDENTIFICATION</scope>
</reference>
<dbReference type="InterPro" id="IPR017088">
    <property type="entry name" value="Wax_synthase_Magnoliopsida"/>
</dbReference>
<evidence type="ECO:0000313" key="10">
    <source>
        <dbReference type="Proteomes" id="UP000189703"/>
    </source>
</evidence>
<evidence type="ECO:0000256" key="2">
    <source>
        <dbReference type="ARBA" id="ARBA00007282"/>
    </source>
</evidence>
<sequence>MDDEINNFIKVWISALASLFYCYSIAGKFPKGVIRLLSLLPVLCLFTILPLNLSSFHLGAPTAFYLAWLGNFKLLLFSLDQGPLSSRPAKSLLGFVSIASLPIKVKPDPSLGKSHQNSGKSLQSRAEESPSPCGSHLKLAVECLVSAVLIKIIYDYKQQIHPSIFLCMYCCNLFLGLEITLAMGAAVARALLGLDLEPQFNEPYLTTSLQDFWGRRWNLMVSSILRPTVYDPVRRISAPVFGTRWAPLPAVVAAFTVSGLMHELIYYYLTRVDPTWEVTWFFVFQGLCVATEVAVKKWVNGRWKLQRQVSGPLTLSFIAATGARLFFPQLLWNGVDERAIGEYAIVVKFLRNRLRPIF</sequence>
<feature type="transmembrane region" description="Helical" evidence="9">
    <location>
        <begin position="7"/>
        <end position="26"/>
    </location>
</feature>
<dbReference type="Pfam" id="PF13813">
    <property type="entry name" value="MBOAT_2"/>
    <property type="match status" value="1"/>
</dbReference>
<dbReference type="GeneID" id="104594163"/>
<accession>A0A1U7ZVX5</accession>
<keyword evidence="10" id="KW-1185">Reference proteome</keyword>
<protein>
    <submittedName>
        <fullName evidence="11">Long-chain-alcohol O-fatty-acyltransferase-like</fullName>
    </submittedName>
</protein>
<keyword evidence="6 9" id="KW-0472">Membrane</keyword>
<evidence type="ECO:0000256" key="1">
    <source>
        <dbReference type="ARBA" id="ARBA00004141"/>
    </source>
</evidence>
<dbReference type="OrthoDB" id="1077582at2759"/>
<dbReference type="PIRSF" id="PIRSF037006">
    <property type="entry name" value="Wax_synthase"/>
    <property type="match status" value="1"/>
</dbReference>
<comment type="subcellular location">
    <subcellularLocation>
        <location evidence="1">Membrane</location>
        <topology evidence="1">Multi-pass membrane protein</topology>
    </subcellularLocation>
</comment>
<evidence type="ECO:0000256" key="7">
    <source>
        <dbReference type="ARBA" id="ARBA00023315"/>
    </source>
</evidence>
<name>A0A1U7ZVX5_NELNU</name>
<dbReference type="RefSeq" id="XP_010252640.1">
    <property type="nucleotide sequence ID" value="XM_010254338.1"/>
</dbReference>
<comment type="similarity">
    <text evidence="2">Belongs to the wax synthase family.</text>
</comment>
<dbReference type="GO" id="GO:0008374">
    <property type="term" value="F:O-acyltransferase activity"/>
    <property type="evidence" value="ECO:0007669"/>
    <property type="project" value="InterPro"/>
</dbReference>
<feature type="transmembrane region" description="Helical" evidence="9">
    <location>
        <begin position="32"/>
        <end position="51"/>
    </location>
</feature>
<evidence type="ECO:0000256" key="9">
    <source>
        <dbReference type="SAM" id="Phobius"/>
    </source>
</evidence>
<evidence type="ECO:0000256" key="6">
    <source>
        <dbReference type="ARBA" id="ARBA00023136"/>
    </source>
</evidence>
<dbReference type="eggNOG" id="ENOG502QSCR">
    <property type="taxonomic scope" value="Eukaryota"/>
</dbReference>
<keyword evidence="7" id="KW-0012">Acyltransferase</keyword>
<dbReference type="OMA" id="HIYLAVE"/>
<dbReference type="AlphaFoldDB" id="A0A1U7ZVX5"/>
<dbReference type="PANTHER" id="PTHR31595:SF70">
    <property type="entry name" value="LONG-CHAIN-ALCOHOL O-FATTY-ACYLTRANSFERASE 3-RELATED"/>
    <property type="match status" value="1"/>
</dbReference>
<keyword evidence="4 9" id="KW-0812">Transmembrane</keyword>
<evidence type="ECO:0000256" key="5">
    <source>
        <dbReference type="ARBA" id="ARBA00022989"/>
    </source>
</evidence>
<keyword evidence="5 9" id="KW-1133">Transmembrane helix</keyword>
<evidence type="ECO:0000256" key="3">
    <source>
        <dbReference type="ARBA" id="ARBA00022679"/>
    </source>
</evidence>
<feature type="compositionally biased region" description="Polar residues" evidence="8">
    <location>
        <begin position="113"/>
        <end position="124"/>
    </location>
</feature>
<dbReference type="InterPro" id="IPR032805">
    <property type="entry name" value="Wax_synthase_dom"/>
</dbReference>
<feature type="region of interest" description="Disordered" evidence="8">
    <location>
        <begin position="109"/>
        <end position="133"/>
    </location>
</feature>
<dbReference type="GO" id="GO:0006629">
    <property type="term" value="P:lipid metabolic process"/>
    <property type="evidence" value="ECO:0007669"/>
    <property type="project" value="InterPro"/>
</dbReference>